<evidence type="ECO:0000256" key="2">
    <source>
        <dbReference type="ARBA" id="ARBA00022692"/>
    </source>
</evidence>
<feature type="domain" description="Receptor ligand binding region" evidence="6">
    <location>
        <begin position="50"/>
        <end position="126"/>
    </location>
</feature>
<keyword evidence="2" id="KW-0812">Transmembrane</keyword>
<feature type="signal peptide" evidence="5">
    <location>
        <begin position="1"/>
        <end position="24"/>
    </location>
</feature>
<evidence type="ECO:0000256" key="4">
    <source>
        <dbReference type="ARBA" id="ARBA00023136"/>
    </source>
</evidence>
<dbReference type="Gene3D" id="3.40.50.2300">
    <property type="match status" value="1"/>
</dbReference>
<evidence type="ECO:0000313" key="8">
    <source>
        <dbReference type="Proteomes" id="UP000887013"/>
    </source>
</evidence>
<dbReference type="InterPro" id="IPR028082">
    <property type="entry name" value="Peripla_BP_I"/>
</dbReference>
<keyword evidence="4" id="KW-0472">Membrane</keyword>
<dbReference type="GO" id="GO:0016020">
    <property type="term" value="C:membrane"/>
    <property type="evidence" value="ECO:0007669"/>
    <property type="project" value="UniProtKB-SubCell"/>
</dbReference>
<keyword evidence="8" id="KW-1185">Reference proteome</keyword>
<evidence type="ECO:0000256" key="5">
    <source>
        <dbReference type="SAM" id="SignalP"/>
    </source>
</evidence>
<dbReference type="SUPFAM" id="SSF53822">
    <property type="entry name" value="Periplasmic binding protein-like I"/>
    <property type="match status" value="1"/>
</dbReference>
<protein>
    <submittedName>
        <fullName evidence="7">Receptor-type guanylate cyclase Gyc76C</fullName>
    </submittedName>
</protein>
<dbReference type="InterPro" id="IPR001828">
    <property type="entry name" value="ANF_lig-bd_rcpt"/>
</dbReference>
<comment type="subcellular location">
    <subcellularLocation>
        <location evidence="1">Membrane</location>
    </subcellularLocation>
</comment>
<sequence>MNNSSGRPLVSLLLCCAFVVSASATNLTVGYLANIFGYHGKNRQGHIISGAMTYAVKQVNEQRILPENNTLQFIFEDTKGETLEGTNAVINMWRKGVIAFFGPENSCEVEATVSASLNLPMISYLWNTQNVRSYEYSTYSDVPRNFELHLFVTDGSSPVTFSNEILRLGYQYPPLHQEM</sequence>
<dbReference type="Proteomes" id="UP000887013">
    <property type="component" value="Unassembled WGS sequence"/>
</dbReference>
<comment type="caution">
    <text evidence="7">The sequence shown here is derived from an EMBL/GenBank/DDBJ whole genome shotgun (WGS) entry which is preliminary data.</text>
</comment>
<proteinExistence type="predicted"/>
<dbReference type="Pfam" id="PF01094">
    <property type="entry name" value="ANF_receptor"/>
    <property type="match status" value="1"/>
</dbReference>
<keyword evidence="7" id="KW-0675">Receptor</keyword>
<keyword evidence="5" id="KW-0732">Signal</keyword>
<gene>
    <name evidence="7" type="primary">Gyc76C_6</name>
    <name evidence="7" type="ORF">NPIL_372001</name>
</gene>
<evidence type="ECO:0000256" key="1">
    <source>
        <dbReference type="ARBA" id="ARBA00004370"/>
    </source>
</evidence>
<dbReference type="EMBL" id="BMAW01126855">
    <property type="protein sequence ID" value="GFU18562.1"/>
    <property type="molecule type" value="Genomic_DNA"/>
</dbReference>
<keyword evidence="3" id="KW-1133">Transmembrane helix</keyword>
<evidence type="ECO:0000259" key="6">
    <source>
        <dbReference type="Pfam" id="PF01094"/>
    </source>
</evidence>
<feature type="chain" id="PRO_5036468311" evidence="5">
    <location>
        <begin position="25"/>
        <end position="179"/>
    </location>
</feature>
<evidence type="ECO:0000313" key="7">
    <source>
        <dbReference type="EMBL" id="GFU18562.1"/>
    </source>
</evidence>
<evidence type="ECO:0000256" key="3">
    <source>
        <dbReference type="ARBA" id="ARBA00022989"/>
    </source>
</evidence>
<dbReference type="AlphaFoldDB" id="A0A8X6QC48"/>
<accession>A0A8X6QC48</accession>
<name>A0A8X6QC48_NEPPI</name>
<organism evidence="7 8">
    <name type="scientific">Nephila pilipes</name>
    <name type="common">Giant wood spider</name>
    <name type="synonym">Nephila maculata</name>
    <dbReference type="NCBI Taxonomy" id="299642"/>
    <lineage>
        <taxon>Eukaryota</taxon>
        <taxon>Metazoa</taxon>
        <taxon>Ecdysozoa</taxon>
        <taxon>Arthropoda</taxon>
        <taxon>Chelicerata</taxon>
        <taxon>Arachnida</taxon>
        <taxon>Araneae</taxon>
        <taxon>Araneomorphae</taxon>
        <taxon>Entelegynae</taxon>
        <taxon>Araneoidea</taxon>
        <taxon>Nephilidae</taxon>
        <taxon>Nephila</taxon>
    </lineage>
</organism>
<dbReference type="OrthoDB" id="5984008at2759"/>
<reference evidence="7" key="1">
    <citation type="submission" date="2020-08" db="EMBL/GenBank/DDBJ databases">
        <title>Multicomponent nature underlies the extraordinary mechanical properties of spider dragline silk.</title>
        <authorList>
            <person name="Kono N."/>
            <person name="Nakamura H."/>
            <person name="Mori M."/>
            <person name="Yoshida Y."/>
            <person name="Ohtoshi R."/>
            <person name="Malay A.D."/>
            <person name="Moran D.A.P."/>
            <person name="Tomita M."/>
            <person name="Numata K."/>
            <person name="Arakawa K."/>
        </authorList>
    </citation>
    <scope>NUCLEOTIDE SEQUENCE</scope>
</reference>